<evidence type="ECO:0000313" key="2">
    <source>
        <dbReference type="EMBL" id="TWH73631.1"/>
    </source>
</evidence>
<evidence type="ECO:0000256" key="1">
    <source>
        <dbReference type="SAM" id="MobiDB-lite"/>
    </source>
</evidence>
<comment type="caution">
    <text evidence="2">The sequence shown here is derived from an EMBL/GenBank/DDBJ whole genome shotgun (WGS) entry which is preliminary data.</text>
</comment>
<accession>A0A562IRJ5</accession>
<dbReference type="EMBL" id="VLKF01000001">
    <property type="protein sequence ID" value="TWH73631.1"/>
    <property type="molecule type" value="Genomic_DNA"/>
</dbReference>
<feature type="region of interest" description="Disordered" evidence="1">
    <location>
        <begin position="42"/>
        <end position="77"/>
    </location>
</feature>
<dbReference type="Proteomes" id="UP000321490">
    <property type="component" value="Unassembled WGS sequence"/>
</dbReference>
<organism evidence="2 3">
    <name type="scientific">Modestobacter roseus</name>
    <dbReference type="NCBI Taxonomy" id="1181884"/>
    <lineage>
        <taxon>Bacteria</taxon>
        <taxon>Bacillati</taxon>
        <taxon>Actinomycetota</taxon>
        <taxon>Actinomycetes</taxon>
        <taxon>Geodermatophilales</taxon>
        <taxon>Geodermatophilaceae</taxon>
        <taxon>Modestobacter</taxon>
    </lineage>
</organism>
<sequence>MADPEILVVAGAANAGISTVGQTVSFPTKTIGTAVVRRWSVPAASPRHSGHFGEERRRRDQQRFQPRARDNEPRARWSQLEMQSQCLVELLHEVGRHAAEHRSDALQGNRPDLLCLRLRVSGETGAAGGFPGPDRGR</sequence>
<dbReference type="AlphaFoldDB" id="A0A562IRJ5"/>
<keyword evidence="3" id="KW-1185">Reference proteome</keyword>
<gene>
    <name evidence="2" type="ORF">JD78_02155</name>
</gene>
<protein>
    <submittedName>
        <fullName evidence="2">Uncharacterized protein</fullName>
    </submittedName>
</protein>
<evidence type="ECO:0000313" key="3">
    <source>
        <dbReference type="Proteomes" id="UP000321490"/>
    </source>
</evidence>
<reference evidence="2 3" key="1">
    <citation type="submission" date="2019-07" db="EMBL/GenBank/DDBJ databases">
        <title>R&amp;d 2014.</title>
        <authorList>
            <person name="Klenk H.-P."/>
        </authorList>
    </citation>
    <scope>NUCLEOTIDE SEQUENCE [LARGE SCALE GENOMIC DNA]</scope>
    <source>
        <strain evidence="2 3">DSM 45764</strain>
    </source>
</reference>
<name>A0A562IRJ5_9ACTN</name>
<proteinExistence type="predicted"/>
<feature type="compositionally biased region" description="Basic and acidic residues" evidence="1">
    <location>
        <begin position="51"/>
        <end position="75"/>
    </location>
</feature>